<name>A0A6C0GQQ0_9BACT</name>
<accession>A0A6C0GQQ0</accession>
<dbReference type="PANTHER" id="PTHR42659">
    <property type="entry name" value="XANTHINE DEHYDROGENASE SUBUNIT C-RELATED"/>
    <property type="match status" value="1"/>
</dbReference>
<dbReference type="InterPro" id="IPR005107">
    <property type="entry name" value="CO_DH_flav_C"/>
</dbReference>
<dbReference type="InterPro" id="IPR016166">
    <property type="entry name" value="FAD-bd_PCMH"/>
</dbReference>
<keyword evidence="6" id="KW-1185">Reference proteome</keyword>
<evidence type="ECO:0000256" key="2">
    <source>
        <dbReference type="ARBA" id="ARBA00022827"/>
    </source>
</evidence>
<dbReference type="Proteomes" id="UP000480178">
    <property type="component" value="Chromosome"/>
</dbReference>
<dbReference type="Pfam" id="PF03450">
    <property type="entry name" value="CO_deh_flav_C"/>
    <property type="match status" value="1"/>
</dbReference>
<dbReference type="InterPro" id="IPR051312">
    <property type="entry name" value="Diverse_Substr_Oxidored"/>
</dbReference>
<gene>
    <name evidence="5" type="ORF">GXP67_28905</name>
</gene>
<dbReference type="InterPro" id="IPR002346">
    <property type="entry name" value="Mopterin_DH_FAD-bd"/>
</dbReference>
<evidence type="ECO:0000256" key="1">
    <source>
        <dbReference type="ARBA" id="ARBA00022630"/>
    </source>
</evidence>
<sequence length="277" mass="29469">MIPVEFEYKKAKTLDDALTALSSGNSKVLAGGHSLIPAMKLRLNQPALLVDIANIPALKGIREENGEIVINAATTHGDIERSKLIKEKLPFFNAAASMIGDVQVRNKGTIGGSLAHADPSADWPALVLASDASIEVASTSGNRTIHATDFFNGLFSTALQENEIITAVRIPIPAAGAKSVYLKFENPASRFAVVGCAVLRLATKQTSIAFTGVADYAFRDTNAETAVSGKNLDEDTINDAVNAAVFGVNVLSDNFASEDYRKHLAQVYLRRALQAVS</sequence>
<keyword evidence="3" id="KW-0560">Oxidoreductase</keyword>
<dbReference type="InterPro" id="IPR016167">
    <property type="entry name" value="FAD-bd_PCMH_sub1"/>
</dbReference>
<protein>
    <submittedName>
        <fullName evidence="5">Xanthine dehydrogenase family protein subunit M</fullName>
    </submittedName>
</protein>
<dbReference type="Gene3D" id="3.30.390.50">
    <property type="entry name" value="CO dehydrogenase flavoprotein, C-terminal domain"/>
    <property type="match status" value="1"/>
</dbReference>
<reference evidence="5 6" key="1">
    <citation type="submission" date="2020-01" db="EMBL/GenBank/DDBJ databases">
        <authorList>
            <person name="Kim M.K."/>
        </authorList>
    </citation>
    <scope>NUCLEOTIDE SEQUENCE [LARGE SCALE GENOMIC DNA]</scope>
    <source>
        <strain evidence="5 6">172606-1</strain>
    </source>
</reference>
<dbReference type="SMART" id="SM01092">
    <property type="entry name" value="CO_deh_flav_C"/>
    <property type="match status" value="1"/>
</dbReference>
<dbReference type="InterPro" id="IPR036318">
    <property type="entry name" value="FAD-bd_PCMH-like_sf"/>
</dbReference>
<organism evidence="5 6">
    <name type="scientific">Rhodocytophaga rosea</name>
    <dbReference type="NCBI Taxonomy" id="2704465"/>
    <lineage>
        <taxon>Bacteria</taxon>
        <taxon>Pseudomonadati</taxon>
        <taxon>Bacteroidota</taxon>
        <taxon>Cytophagia</taxon>
        <taxon>Cytophagales</taxon>
        <taxon>Rhodocytophagaceae</taxon>
        <taxon>Rhodocytophaga</taxon>
    </lineage>
</organism>
<dbReference type="KEGG" id="rhoz:GXP67_28905"/>
<dbReference type="AlphaFoldDB" id="A0A6C0GQQ0"/>
<keyword evidence="1" id="KW-0285">Flavoprotein</keyword>
<dbReference type="PANTHER" id="PTHR42659:SF2">
    <property type="entry name" value="XANTHINE DEHYDROGENASE SUBUNIT C-RELATED"/>
    <property type="match status" value="1"/>
</dbReference>
<dbReference type="InterPro" id="IPR016169">
    <property type="entry name" value="FAD-bd_PCMH_sub2"/>
</dbReference>
<dbReference type="Gene3D" id="3.30.465.10">
    <property type="match status" value="1"/>
</dbReference>
<dbReference type="RefSeq" id="WP_162446368.1">
    <property type="nucleotide sequence ID" value="NZ_CP048222.1"/>
</dbReference>
<keyword evidence="2" id="KW-0274">FAD</keyword>
<dbReference type="FunFam" id="3.30.465.10:FF:000017">
    <property type="entry name" value="Xanthine dehydrogenase, FAD binding subunit"/>
    <property type="match status" value="1"/>
</dbReference>
<dbReference type="InterPro" id="IPR036683">
    <property type="entry name" value="CO_DH_flav_C_dom_sf"/>
</dbReference>
<dbReference type="EMBL" id="CP048222">
    <property type="protein sequence ID" value="QHT70389.1"/>
    <property type="molecule type" value="Genomic_DNA"/>
</dbReference>
<evidence type="ECO:0000256" key="3">
    <source>
        <dbReference type="ARBA" id="ARBA00023002"/>
    </source>
</evidence>
<dbReference type="SUPFAM" id="SSF55447">
    <property type="entry name" value="CO dehydrogenase flavoprotein C-terminal domain-like"/>
    <property type="match status" value="1"/>
</dbReference>
<dbReference type="SUPFAM" id="SSF56176">
    <property type="entry name" value="FAD-binding/transporter-associated domain-like"/>
    <property type="match status" value="1"/>
</dbReference>
<evidence type="ECO:0000313" key="6">
    <source>
        <dbReference type="Proteomes" id="UP000480178"/>
    </source>
</evidence>
<dbReference type="Pfam" id="PF00941">
    <property type="entry name" value="FAD_binding_5"/>
    <property type="match status" value="1"/>
</dbReference>
<dbReference type="PROSITE" id="PS51387">
    <property type="entry name" value="FAD_PCMH"/>
    <property type="match status" value="1"/>
</dbReference>
<dbReference type="GO" id="GO:0016491">
    <property type="term" value="F:oxidoreductase activity"/>
    <property type="evidence" value="ECO:0007669"/>
    <property type="project" value="UniProtKB-KW"/>
</dbReference>
<evidence type="ECO:0000259" key="4">
    <source>
        <dbReference type="PROSITE" id="PS51387"/>
    </source>
</evidence>
<feature type="domain" description="FAD-binding PCMH-type" evidence="4">
    <location>
        <begin position="1"/>
        <end position="175"/>
    </location>
</feature>
<dbReference type="GO" id="GO:0071949">
    <property type="term" value="F:FAD binding"/>
    <property type="evidence" value="ECO:0007669"/>
    <property type="project" value="InterPro"/>
</dbReference>
<dbReference type="Gene3D" id="3.30.43.10">
    <property type="entry name" value="Uridine Diphospho-n-acetylenolpyruvylglucosamine Reductase, domain 2"/>
    <property type="match status" value="1"/>
</dbReference>
<proteinExistence type="predicted"/>
<evidence type="ECO:0000313" key="5">
    <source>
        <dbReference type="EMBL" id="QHT70389.1"/>
    </source>
</evidence>